<keyword evidence="3" id="KW-1185">Reference proteome</keyword>
<dbReference type="STRING" id="331113.SNE_A16110"/>
<dbReference type="EMBL" id="FR872582">
    <property type="protein sequence ID" value="CCB89488.1"/>
    <property type="molecule type" value="Genomic_DNA"/>
</dbReference>
<proteinExistence type="predicted"/>
<reference key="1">
    <citation type="journal article" date="2011" name="Mol. Biol. Evol.">
        <title>Unity in variety -- the pan-genome of the Chlamydiae.</title>
        <authorList>
            <person name="Collingro A."/>
            <person name="Tischler P."/>
            <person name="Weinmaier T."/>
            <person name="Penz T."/>
            <person name="Heinz E."/>
            <person name="Brunham R.C."/>
            <person name="Read T.D."/>
            <person name="Bavoil P.M."/>
            <person name="Sachse K."/>
            <person name="Kahane S."/>
            <person name="Friedman M.G."/>
            <person name="Rattei T."/>
            <person name="Myers G.S.A."/>
            <person name="Horn M."/>
        </authorList>
    </citation>
    <scope>NUCLEOTIDE SEQUENCE</scope>
    <source>
        <strain>Z</strain>
    </source>
</reference>
<dbReference type="KEGG" id="sng:SNE_A16110"/>
<sequence length="289" mass="33419">MNDSFKVSSFQRRQDNWNSMKTLIIADLHNKIDWVEKCIKAVKPDQTVFLGDYFDSFDETVECTKRTAYWLNQSLHEPKRVHLLGNHDMPYRFPMSSTLLCPGFTHEKSEIINEILDSGASWDMTKSFHWAQGYLMSHAGIHQNLLHPIKGFDLEDLSRLEKESFLKCYADMGTPLFGCGYSRGGNYPCGGITWQDFDMDFSPIEGVNQIVGHTPHTHVKVKLLLEDGEGIDEGVIECYWDKYLLDYEKVVKKSLNFALDTHRQHYVILEDGKVQVMKNIFAKMQDFSE</sequence>
<dbReference type="GO" id="GO:0016787">
    <property type="term" value="F:hydrolase activity"/>
    <property type="evidence" value="ECO:0007669"/>
    <property type="project" value="InterPro"/>
</dbReference>
<accession>F8L9F5</accession>
<evidence type="ECO:0000259" key="1">
    <source>
        <dbReference type="Pfam" id="PF00149"/>
    </source>
</evidence>
<dbReference type="Proteomes" id="UP000000496">
    <property type="component" value="Chromosome gsn.131"/>
</dbReference>
<name>F8L9F5_SIMNZ</name>
<protein>
    <recommendedName>
        <fullName evidence="1">Calcineurin-like phosphoesterase domain-containing protein</fullName>
    </recommendedName>
</protein>
<reference evidence="2 3" key="2">
    <citation type="journal article" date="2011" name="Mol. Biol. Evol.">
        <title>Unity in variety--the pan-genome of the Chlamydiae.</title>
        <authorList>
            <person name="Collingro A."/>
            <person name="Tischler P."/>
            <person name="Weinmaier T."/>
            <person name="Penz T."/>
            <person name="Heinz E."/>
            <person name="Brunham R.C."/>
            <person name="Read T.D."/>
            <person name="Bavoil P.M."/>
            <person name="Sachse K."/>
            <person name="Kahane S."/>
            <person name="Friedman M.G."/>
            <person name="Rattei T."/>
            <person name="Myers G.S."/>
            <person name="Horn M."/>
        </authorList>
    </citation>
    <scope>NUCLEOTIDE SEQUENCE [LARGE SCALE GENOMIC DNA]</scope>
    <source>
        <strain evidence="3">ATCC VR-1471 / Z</strain>
    </source>
</reference>
<dbReference type="InterPro" id="IPR004843">
    <property type="entry name" value="Calcineurin-like_PHP"/>
</dbReference>
<dbReference type="Gene3D" id="3.60.21.10">
    <property type="match status" value="1"/>
</dbReference>
<dbReference type="SUPFAM" id="SSF56300">
    <property type="entry name" value="Metallo-dependent phosphatases"/>
    <property type="match status" value="1"/>
</dbReference>
<evidence type="ECO:0000313" key="2">
    <source>
        <dbReference type="EMBL" id="CCB89488.1"/>
    </source>
</evidence>
<dbReference type="Pfam" id="PF00149">
    <property type="entry name" value="Metallophos"/>
    <property type="match status" value="1"/>
</dbReference>
<gene>
    <name evidence="2" type="ordered locus">SNE_A16110</name>
</gene>
<dbReference type="AlphaFoldDB" id="F8L9F5"/>
<feature type="domain" description="Calcineurin-like phosphoesterase" evidence="1">
    <location>
        <begin position="20"/>
        <end position="214"/>
    </location>
</feature>
<dbReference type="eggNOG" id="COG0639">
    <property type="taxonomic scope" value="Bacteria"/>
</dbReference>
<dbReference type="HOGENOM" id="CLU_962777_0_0_0"/>
<dbReference type="InterPro" id="IPR029052">
    <property type="entry name" value="Metallo-depent_PP-like"/>
</dbReference>
<evidence type="ECO:0000313" key="3">
    <source>
        <dbReference type="Proteomes" id="UP000000496"/>
    </source>
</evidence>
<organism evidence="2 3">
    <name type="scientific">Simkania negevensis (strain ATCC VR-1471 / DSM 27360 / Z)</name>
    <dbReference type="NCBI Taxonomy" id="331113"/>
    <lineage>
        <taxon>Bacteria</taxon>
        <taxon>Pseudomonadati</taxon>
        <taxon>Chlamydiota</taxon>
        <taxon>Chlamydiia</taxon>
        <taxon>Parachlamydiales</taxon>
        <taxon>Simkaniaceae</taxon>
        <taxon>Simkania</taxon>
    </lineage>
</organism>